<evidence type="ECO:0000256" key="2">
    <source>
        <dbReference type="SAM" id="MobiDB-lite"/>
    </source>
</evidence>
<dbReference type="eggNOG" id="KOG2605">
    <property type="taxonomic scope" value="Eukaryota"/>
</dbReference>
<dbReference type="STRING" id="41875.K8EZQ5"/>
<keyword evidence="5" id="KW-1185">Reference proteome</keyword>
<organism evidence="4 5">
    <name type="scientific">Bathycoccus prasinos</name>
    <dbReference type="NCBI Taxonomy" id="41875"/>
    <lineage>
        <taxon>Eukaryota</taxon>
        <taxon>Viridiplantae</taxon>
        <taxon>Chlorophyta</taxon>
        <taxon>Mamiellophyceae</taxon>
        <taxon>Mamiellales</taxon>
        <taxon>Bathycoccaceae</taxon>
        <taxon>Bathycoccus</taxon>
    </lineage>
</organism>
<evidence type="ECO:0000256" key="1">
    <source>
        <dbReference type="ARBA" id="ARBA00010407"/>
    </source>
</evidence>
<dbReference type="InterPro" id="IPR038765">
    <property type="entry name" value="Papain-like_cys_pep_sf"/>
</dbReference>
<feature type="domain" description="OTU" evidence="3">
    <location>
        <begin position="52"/>
        <end position="205"/>
    </location>
</feature>
<dbReference type="EMBL" id="FO082269">
    <property type="protein sequence ID" value="CCO17975.1"/>
    <property type="molecule type" value="Genomic_DNA"/>
</dbReference>
<dbReference type="GeneID" id="19013167"/>
<dbReference type="PROSITE" id="PS50802">
    <property type="entry name" value="OTU"/>
    <property type="match status" value="1"/>
</dbReference>
<evidence type="ECO:0000259" key="3">
    <source>
        <dbReference type="PROSITE" id="PS50802"/>
    </source>
</evidence>
<accession>K8EZQ5</accession>
<feature type="region of interest" description="Disordered" evidence="2">
    <location>
        <begin position="1"/>
        <end position="37"/>
    </location>
</feature>
<dbReference type="InterPro" id="IPR050704">
    <property type="entry name" value="Peptidase_C85-like"/>
</dbReference>
<feature type="compositionally biased region" description="Low complexity" evidence="2">
    <location>
        <begin position="14"/>
        <end position="37"/>
    </location>
</feature>
<sequence length="353" mass="40291">MQGKKNNRKKKKNTNNTTNTDASRSSNAKNNASSVSSDDMAILREQLHRVNLTLKDVSADGNCFFRAICDQRDGSEIHHLDVREEVCEYMEKHEEDFRPFVEDDEEWSVYLARMRKDGSWAGNMEVQACARLLKMRICVHRAGQPRWVLSPYFGESGSSSSGGGEKKMRNNDMSVREEIMDEDCAYHLAYDADRGCEHYNSARMVGTADSDFPGGPISLRLITDAESEIFEIAQKTGFARDIGRVRRHLKKAIEEGRKMESMSHDEVIEFACESLTEELEKERKERESLSFRRKGEENEDENEKGLDDKNAQLNADEDDYGGGGGWERAKTKREKRRGKSKSLLAEEYEALTL</sequence>
<dbReference type="GO" id="GO:0016579">
    <property type="term" value="P:protein deubiquitination"/>
    <property type="evidence" value="ECO:0007669"/>
    <property type="project" value="TreeGrafter"/>
</dbReference>
<feature type="compositionally biased region" description="Basic residues" evidence="2">
    <location>
        <begin position="1"/>
        <end position="13"/>
    </location>
</feature>
<dbReference type="AlphaFoldDB" id="K8EZQ5"/>
<dbReference type="Proteomes" id="UP000198341">
    <property type="component" value="Chromosome 10"/>
</dbReference>
<dbReference type="GO" id="GO:0004843">
    <property type="term" value="F:cysteine-type deubiquitinase activity"/>
    <property type="evidence" value="ECO:0007669"/>
    <property type="project" value="TreeGrafter"/>
</dbReference>
<dbReference type="CDD" id="cd22771">
    <property type="entry name" value="OTU_plant_OTU7-like"/>
    <property type="match status" value="1"/>
</dbReference>
<evidence type="ECO:0000313" key="5">
    <source>
        <dbReference type="Proteomes" id="UP000198341"/>
    </source>
</evidence>
<dbReference type="Gene3D" id="3.90.70.80">
    <property type="match status" value="1"/>
</dbReference>
<proteinExistence type="inferred from homology"/>
<dbReference type="KEGG" id="bpg:Bathy10g00900"/>
<dbReference type="PANTHER" id="PTHR12419">
    <property type="entry name" value="OTU DOMAIN CONTAINING PROTEIN"/>
    <property type="match status" value="1"/>
</dbReference>
<dbReference type="RefSeq" id="XP_007510442.1">
    <property type="nucleotide sequence ID" value="XM_007510380.1"/>
</dbReference>
<feature type="compositionally biased region" description="Basic and acidic residues" evidence="2">
    <location>
        <begin position="283"/>
        <end position="296"/>
    </location>
</feature>
<comment type="similarity">
    <text evidence="1">Belongs to the peptidase C85 family.</text>
</comment>
<gene>
    <name evidence="4" type="ordered locus">Bathy10g00900</name>
</gene>
<dbReference type="InterPro" id="IPR003323">
    <property type="entry name" value="OTU_dom"/>
</dbReference>
<dbReference type="MEROPS" id="C85.003"/>
<dbReference type="PANTHER" id="PTHR12419:SF7">
    <property type="entry name" value="OTU DOMAIN-CONTAINING PROTEIN 3"/>
    <property type="match status" value="1"/>
</dbReference>
<dbReference type="OrthoDB" id="415023at2759"/>
<feature type="region of interest" description="Disordered" evidence="2">
    <location>
        <begin position="283"/>
        <end position="353"/>
    </location>
</feature>
<dbReference type="SUPFAM" id="SSF54001">
    <property type="entry name" value="Cysteine proteinases"/>
    <property type="match status" value="1"/>
</dbReference>
<dbReference type="Pfam" id="PF02338">
    <property type="entry name" value="OTU"/>
    <property type="match status" value="1"/>
</dbReference>
<feature type="compositionally biased region" description="Basic residues" evidence="2">
    <location>
        <begin position="330"/>
        <end position="340"/>
    </location>
</feature>
<evidence type="ECO:0000313" key="4">
    <source>
        <dbReference type="EMBL" id="CCO17975.1"/>
    </source>
</evidence>
<reference evidence="4 5" key="1">
    <citation type="submission" date="2011-10" db="EMBL/GenBank/DDBJ databases">
        <authorList>
            <person name="Genoscope - CEA"/>
        </authorList>
    </citation>
    <scope>NUCLEOTIDE SEQUENCE [LARGE SCALE GENOMIC DNA]</scope>
    <source>
        <strain evidence="4 5">RCC 1105</strain>
    </source>
</reference>
<protein>
    <recommendedName>
        <fullName evidence="3">OTU domain-containing protein</fullName>
    </recommendedName>
</protein>
<name>K8EZQ5_9CHLO</name>